<dbReference type="RefSeq" id="WP_339960776.1">
    <property type="nucleotide sequence ID" value="NZ_JAWMWH010000003.1"/>
</dbReference>
<sequence length="323" mass="35824">MAAINTASDQLNNNTNKKPHKNHKIINIALRTLMSFVGIAILSMGASFLKQANLGLDPFTAMNIGFSNSLHMELGSFQLMVNGVLFLIVLIFDRKQIGIGTVLNMVLVGYEIQWFSDLYGVFIAPGSGIYVVIVDVIAGLALFTLGTSLYMSTSLGASPYDAIAPIISHRLKIKYQLVRNMQDILFMIIAFLAHGAVGILTLGVAFFAGPLINYWNQHFSQRLVYHIDHFSTEPTIKNASSGIAGVGKMGYSMVLHAYQQTSFVEQHLAGYSDEELIELTHNTERAIERSTKLQQSLTTRLNALKQEANKRHIKIPKLDEYDQ</sequence>
<reference evidence="2 3" key="1">
    <citation type="submission" date="2023-10" db="EMBL/GenBank/DDBJ databases">
        <title>Nicoliella lavandulae sp. nov. isolated from Lavandula angustifolia flowers.</title>
        <authorList>
            <person name="Alcantara C."/>
            <person name="Zuniga M."/>
            <person name="Landete J.M."/>
            <person name="Monedero V."/>
        </authorList>
    </citation>
    <scope>NUCLEOTIDE SEQUENCE [LARGE SCALE GENOMIC DNA]</scope>
    <source>
        <strain evidence="2 3">Es01</strain>
    </source>
</reference>
<dbReference type="EMBL" id="JAWMWH010000003">
    <property type="protein sequence ID" value="MEJ6400924.1"/>
    <property type="molecule type" value="Genomic_DNA"/>
</dbReference>
<dbReference type="InterPro" id="IPR038750">
    <property type="entry name" value="YczE/YyaS-like"/>
</dbReference>
<feature type="transmembrane region" description="Helical" evidence="1">
    <location>
        <begin position="128"/>
        <end position="150"/>
    </location>
</feature>
<feature type="transmembrane region" description="Helical" evidence="1">
    <location>
        <begin position="97"/>
        <end position="116"/>
    </location>
</feature>
<keyword evidence="1" id="KW-0812">Transmembrane</keyword>
<gene>
    <name evidence="2" type="ORF">R4146_07175</name>
</gene>
<protein>
    <submittedName>
        <fullName evidence="2">Membrane protein</fullName>
    </submittedName>
</protein>
<name>A0ABU8SM36_9LACO</name>
<dbReference type="Pfam" id="PF19700">
    <property type="entry name" value="DUF6198"/>
    <property type="match status" value="1"/>
</dbReference>
<feature type="transmembrane region" description="Helical" evidence="1">
    <location>
        <begin position="184"/>
        <end position="212"/>
    </location>
</feature>
<dbReference type="Proteomes" id="UP001370590">
    <property type="component" value="Unassembled WGS sequence"/>
</dbReference>
<dbReference type="PANTHER" id="PTHR40078">
    <property type="entry name" value="INTEGRAL MEMBRANE PROTEIN-RELATED"/>
    <property type="match status" value="1"/>
</dbReference>
<evidence type="ECO:0000313" key="3">
    <source>
        <dbReference type="Proteomes" id="UP001370590"/>
    </source>
</evidence>
<organism evidence="2 3">
    <name type="scientific">Nicoliella lavandulae</name>
    <dbReference type="NCBI Taxonomy" id="3082954"/>
    <lineage>
        <taxon>Bacteria</taxon>
        <taxon>Bacillati</taxon>
        <taxon>Bacillota</taxon>
        <taxon>Bacilli</taxon>
        <taxon>Lactobacillales</taxon>
        <taxon>Lactobacillaceae</taxon>
        <taxon>Nicoliella</taxon>
    </lineage>
</organism>
<evidence type="ECO:0000256" key="1">
    <source>
        <dbReference type="SAM" id="Phobius"/>
    </source>
</evidence>
<comment type="caution">
    <text evidence="2">The sequence shown here is derived from an EMBL/GenBank/DDBJ whole genome shotgun (WGS) entry which is preliminary data.</text>
</comment>
<evidence type="ECO:0000313" key="2">
    <source>
        <dbReference type="EMBL" id="MEJ6400924.1"/>
    </source>
</evidence>
<proteinExistence type="predicted"/>
<keyword evidence="1" id="KW-0472">Membrane</keyword>
<dbReference type="PANTHER" id="PTHR40078:SF1">
    <property type="entry name" value="INTEGRAL MEMBRANE PROTEIN"/>
    <property type="match status" value="1"/>
</dbReference>
<feature type="transmembrane region" description="Helical" evidence="1">
    <location>
        <begin position="28"/>
        <end position="49"/>
    </location>
</feature>
<feature type="transmembrane region" description="Helical" evidence="1">
    <location>
        <begin position="69"/>
        <end position="90"/>
    </location>
</feature>
<accession>A0ABU8SM36</accession>
<keyword evidence="3" id="KW-1185">Reference proteome</keyword>
<keyword evidence="1" id="KW-1133">Transmembrane helix</keyword>